<dbReference type="EnsemblMetazoa" id="SMAR008850-RA">
    <property type="protein sequence ID" value="SMAR008850-PA"/>
    <property type="gene ID" value="SMAR008850"/>
</dbReference>
<accession>T1J5F0</accession>
<dbReference type="HOGENOM" id="CLU_2429870_0_0_1"/>
<keyword evidence="2" id="KW-1185">Reference proteome</keyword>
<evidence type="ECO:0000313" key="2">
    <source>
        <dbReference type="Proteomes" id="UP000014500"/>
    </source>
</evidence>
<reference evidence="1" key="2">
    <citation type="submission" date="2015-02" db="UniProtKB">
        <authorList>
            <consortium name="EnsemblMetazoa"/>
        </authorList>
    </citation>
    <scope>IDENTIFICATION</scope>
</reference>
<name>T1J5F0_STRMM</name>
<protein>
    <submittedName>
        <fullName evidence="1">Uncharacterized protein</fullName>
    </submittedName>
</protein>
<organism evidence="1 2">
    <name type="scientific">Strigamia maritima</name>
    <name type="common">European centipede</name>
    <name type="synonym">Geophilus maritimus</name>
    <dbReference type="NCBI Taxonomy" id="126957"/>
    <lineage>
        <taxon>Eukaryota</taxon>
        <taxon>Metazoa</taxon>
        <taxon>Ecdysozoa</taxon>
        <taxon>Arthropoda</taxon>
        <taxon>Myriapoda</taxon>
        <taxon>Chilopoda</taxon>
        <taxon>Pleurostigmophora</taxon>
        <taxon>Geophilomorpha</taxon>
        <taxon>Linotaeniidae</taxon>
        <taxon>Strigamia</taxon>
    </lineage>
</organism>
<dbReference type="AlphaFoldDB" id="T1J5F0"/>
<evidence type="ECO:0000313" key="1">
    <source>
        <dbReference type="EnsemblMetazoa" id="SMAR008850-PA"/>
    </source>
</evidence>
<proteinExistence type="predicted"/>
<reference evidence="2" key="1">
    <citation type="submission" date="2011-05" db="EMBL/GenBank/DDBJ databases">
        <authorList>
            <person name="Richards S.R."/>
            <person name="Qu J."/>
            <person name="Jiang H."/>
            <person name="Jhangiani S.N."/>
            <person name="Agravi P."/>
            <person name="Goodspeed R."/>
            <person name="Gross S."/>
            <person name="Mandapat C."/>
            <person name="Jackson L."/>
            <person name="Mathew T."/>
            <person name="Pu L."/>
            <person name="Thornton R."/>
            <person name="Saada N."/>
            <person name="Wilczek-Boney K.B."/>
            <person name="Lee S."/>
            <person name="Kovar C."/>
            <person name="Wu Y."/>
            <person name="Scherer S.E."/>
            <person name="Worley K.C."/>
            <person name="Muzny D.M."/>
            <person name="Gibbs R."/>
        </authorList>
    </citation>
    <scope>NUCLEOTIDE SEQUENCE</scope>
    <source>
        <strain evidence="2">Brora</strain>
    </source>
</reference>
<sequence length="91" mass="10271">MRLGLHLSTNHTAGIWRRLLHVLRRLVTLTPVHLSQNGVLGIQLFGIVMVSMNLNFKSDITVNCPLELSNLLQINFRIDMNTMKTASDFGL</sequence>
<dbReference type="Proteomes" id="UP000014500">
    <property type="component" value="Unassembled WGS sequence"/>
</dbReference>
<dbReference type="EMBL" id="JH431861">
    <property type="status" value="NOT_ANNOTATED_CDS"/>
    <property type="molecule type" value="Genomic_DNA"/>
</dbReference>